<proteinExistence type="predicted"/>
<sequence length="410" mass="47326">RALGHEMRRTILGLLKFNSYSYTELMHMAQISSGKLNYHLQQIDDLVQKNGITGEYELTIKGIKTLEFMESMPKHLVEEETGDKIISIPPLLNLNFPKLVLVGVGIREREDIRQIQTERYETQQQAFSPSPFSPPPPGQSSARPQPELEIYDPHQILNGEIPLTRLNNSTGIVYLFNLTDEDRYQEYLDILHELLTCPALLDIPFMVDFMLDEAVWQFIGINIIYSNHLRLEKQMREPIQRISREDSTFPEKYLKKMKEHEEKVRKIDQRNIDKINSIHSQIIKSEKTFFPMYFGVSSRHKVSYDMSTVNLADVCLRHGRRISTPEKDNAIGQEISRNPLKILIGGISDTASIAYAMARGHLPPKEVFVPKVIDPQKYLGYIPFRRRIDKISVDMLPVKICSQHGVIIIL</sequence>
<evidence type="ECO:0000313" key="2">
    <source>
        <dbReference type="EMBL" id="GAG53850.1"/>
    </source>
</evidence>
<dbReference type="Gene3D" id="1.10.10.10">
    <property type="entry name" value="Winged helix-like DNA-binding domain superfamily/Winged helix DNA-binding domain"/>
    <property type="match status" value="1"/>
</dbReference>
<gene>
    <name evidence="2" type="ORF">S01H4_18867</name>
</gene>
<dbReference type="EMBL" id="BART01008382">
    <property type="protein sequence ID" value="GAG53850.1"/>
    <property type="molecule type" value="Genomic_DNA"/>
</dbReference>
<protein>
    <recommendedName>
        <fullName evidence="3">HTH arsR-type domain-containing protein</fullName>
    </recommendedName>
</protein>
<dbReference type="InterPro" id="IPR036390">
    <property type="entry name" value="WH_DNA-bd_sf"/>
</dbReference>
<comment type="caution">
    <text evidence="2">The sequence shown here is derived from an EMBL/GenBank/DDBJ whole genome shotgun (WGS) entry which is preliminary data.</text>
</comment>
<dbReference type="InterPro" id="IPR036388">
    <property type="entry name" value="WH-like_DNA-bd_sf"/>
</dbReference>
<dbReference type="SUPFAM" id="SSF46785">
    <property type="entry name" value="Winged helix' DNA-binding domain"/>
    <property type="match status" value="1"/>
</dbReference>
<evidence type="ECO:0000256" key="1">
    <source>
        <dbReference type="SAM" id="MobiDB-lite"/>
    </source>
</evidence>
<reference evidence="2" key="1">
    <citation type="journal article" date="2014" name="Front. Microbiol.">
        <title>High frequency of phylogenetically diverse reductive dehalogenase-homologous genes in deep subseafloor sedimentary metagenomes.</title>
        <authorList>
            <person name="Kawai M."/>
            <person name="Futagami T."/>
            <person name="Toyoda A."/>
            <person name="Takaki Y."/>
            <person name="Nishi S."/>
            <person name="Hori S."/>
            <person name="Arai W."/>
            <person name="Tsubouchi T."/>
            <person name="Morono Y."/>
            <person name="Uchiyama I."/>
            <person name="Ito T."/>
            <person name="Fujiyama A."/>
            <person name="Inagaki F."/>
            <person name="Takami H."/>
        </authorList>
    </citation>
    <scope>NUCLEOTIDE SEQUENCE</scope>
    <source>
        <strain evidence="2">Expedition CK06-06</strain>
    </source>
</reference>
<evidence type="ECO:0008006" key="3">
    <source>
        <dbReference type="Google" id="ProtNLM"/>
    </source>
</evidence>
<feature type="non-terminal residue" evidence="2">
    <location>
        <position position="1"/>
    </location>
</feature>
<dbReference type="AlphaFoldDB" id="X0YDA4"/>
<organism evidence="2">
    <name type="scientific">marine sediment metagenome</name>
    <dbReference type="NCBI Taxonomy" id="412755"/>
    <lineage>
        <taxon>unclassified sequences</taxon>
        <taxon>metagenomes</taxon>
        <taxon>ecological metagenomes</taxon>
    </lineage>
</organism>
<name>X0YDA4_9ZZZZ</name>
<accession>X0YDA4</accession>
<feature type="region of interest" description="Disordered" evidence="1">
    <location>
        <begin position="123"/>
        <end position="145"/>
    </location>
</feature>